<proteinExistence type="predicted"/>
<dbReference type="STRING" id="414004.CENSYa_1901"/>
<gene>
    <name evidence="1" type="ordered locus">CENSYa_1901</name>
</gene>
<name>A0RYU3_CENSY</name>
<keyword evidence="2" id="KW-1185">Reference proteome</keyword>
<protein>
    <recommendedName>
        <fullName evidence="3">Glycosyltransferase</fullName>
    </recommendedName>
</protein>
<dbReference type="Proteomes" id="UP000000758">
    <property type="component" value="Chromosome"/>
</dbReference>
<dbReference type="EMBL" id="DP000238">
    <property type="protein sequence ID" value="ABK78510.1"/>
    <property type="molecule type" value="Genomic_DNA"/>
</dbReference>
<evidence type="ECO:0000313" key="1">
    <source>
        <dbReference type="EMBL" id="ABK78510.1"/>
    </source>
</evidence>
<dbReference type="HOGENOM" id="CLU_705162_0_0_2"/>
<reference evidence="1 2" key="1">
    <citation type="journal article" date="2006" name="Proc. Natl. Acad. Sci. U.S.A.">
        <title>Genomic analysis of the uncultivated marine crenarchaeote Cenarchaeum symbiosum.</title>
        <authorList>
            <person name="Hallam S.J."/>
            <person name="Konstantinidis K.T."/>
            <person name="Putnam N."/>
            <person name="Schleper C."/>
            <person name="Watanabe Y."/>
            <person name="Sugahara J."/>
            <person name="Preston C."/>
            <person name="de la Torre J."/>
            <person name="Richardson P.M."/>
            <person name="DeLong E.F."/>
        </authorList>
    </citation>
    <scope>NUCLEOTIDE SEQUENCE [LARGE SCALE GENOMIC DNA]</scope>
    <source>
        <strain evidence="2">A</strain>
    </source>
</reference>
<dbReference type="EnsemblBacteria" id="ABK78510">
    <property type="protein sequence ID" value="ABK78510"/>
    <property type="gene ID" value="CENSYa_1901"/>
</dbReference>
<evidence type="ECO:0008006" key="3">
    <source>
        <dbReference type="Google" id="ProtNLM"/>
    </source>
</evidence>
<dbReference type="KEGG" id="csy:CENSYa_1901"/>
<evidence type="ECO:0000313" key="2">
    <source>
        <dbReference type="Proteomes" id="UP000000758"/>
    </source>
</evidence>
<sequence>MRLNRSLRERLGDVEIHLSSKSPIYERLLEEFPAEKERIHEVLMPTPIDGRFGPSVPRSMANILLPVDSSPPLVRQVVDYLREERRLYNEEKFDLVINDGDMGSNILASNRSVPSLFVTNQYMPRLWLSRSYFYPSMAFVARQIAKASRILVADSAPPYTMCEYNLNFPDKVAEKVSYVGHFTSGGKVSPGEKSDLEKLIEGADYGYWMRTGNRSTNDGTGERYERAFASPEMSGERRIVSHARNDPSIDAVAGRDGRRYSISEAYEKKVDWIQIDVGFLSEQEKNSVIEGCKYAVVNGSHTVMGEIMGGKARPIIGIPVYDEHTNQIRWAEEKGLGVLAGSTKSVLAGIVRIRGDYARFEEALADFAANFDGGGASNTAEIAAGILEDGA</sequence>
<organism evidence="1 2">
    <name type="scientific">Cenarchaeum symbiosum (strain A)</name>
    <dbReference type="NCBI Taxonomy" id="414004"/>
    <lineage>
        <taxon>Archaea</taxon>
        <taxon>Nitrososphaerota</taxon>
        <taxon>Candidatus Cenarchaeales</taxon>
        <taxon>Candidatus Cenarchaeaceae</taxon>
        <taxon>Candidatus Cenarchaeum</taxon>
    </lineage>
</organism>
<accession>A0RYU3</accession>
<dbReference type="AlphaFoldDB" id="A0RYU3"/>